<dbReference type="HOGENOM" id="CLU_3376587_0_0_12"/>
<keyword evidence="2" id="KW-1185">Reference proteome</keyword>
<organism evidence="1 2">
    <name type="scientific">Gracilinema caldarium (strain ATCC 51460 / DSM 7334 / H1)</name>
    <name type="common">Treponema caldarium</name>
    <dbReference type="NCBI Taxonomy" id="744872"/>
    <lineage>
        <taxon>Bacteria</taxon>
        <taxon>Pseudomonadati</taxon>
        <taxon>Spirochaetota</taxon>
        <taxon>Spirochaetia</taxon>
        <taxon>Spirochaetales</taxon>
        <taxon>Breznakiellaceae</taxon>
        <taxon>Gracilinema</taxon>
    </lineage>
</organism>
<reference evidence="2" key="1">
    <citation type="journal article" date="2013" name="Stand. Genomic Sci.">
        <title>Genome sequence of the thermophilic fresh-water bacterium Spirochaeta caldaria type strain (H1(T)), reclassification of Spirochaeta caldaria, Spirochaeta stenostrepta, and Spirochaeta zuelzerae in the genus Treponema as Treponema caldaria comb. nov., Treponema stenostrepta comb. nov., and Treponema zuelzerae comb. nov., and emendation of the genus Treponema.</title>
        <authorList>
            <person name="Abt B."/>
            <person name="Goker M."/>
            <person name="Scheuner C."/>
            <person name="Han C."/>
            <person name="Lu M."/>
            <person name="Misra M."/>
            <person name="Lapidus A."/>
            <person name="Nolan M."/>
            <person name="Lucas S."/>
            <person name="Hammon N."/>
            <person name="Deshpande S."/>
            <person name="Cheng J.F."/>
            <person name="Tapia R."/>
            <person name="Goodwin L.A."/>
            <person name="Pitluck S."/>
            <person name="Liolios K."/>
            <person name="Pagani I."/>
            <person name="Ivanova N."/>
            <person name="Mavromatis K."/>
            <person name="Mikhailova N."/>
            <person name="Huntemann M."/>
            <person name="Pati A."/>
            <person name="Chen A."/>
            <person name="Palaniappan K."/>
            <person name="Land M."/>
            <person name="Hauser L."/>
            <person name="Jeffries C.D."/>
            <person name="Rohde M."/>
            <person name="Spring S."/>
            <person name="Gronow S."/>
            <person name="Detter J.C."/>
            <person name="Bristow J."/>
            <person name="Eisen J.A."/>
            <person name="Markowitz V."/>
            <person name="Hugenholtz P."/>
            <person name="Kyrpides N.C."/>
            <person name="Woyke T."/>
            <person name="Klenk H.P."/>
        </authorList>
    </citation>
    <scope>NUCLEOTIDE SEQUENCE</scope>
    <source>
        <strain evidence="2">ATCC 51460 / DSM 7334 / H1</strain>
    </source>
</reference>
<protein>
    <submittedName>
        <fullName evidence="1">Uncharacterized protein</fullName>
    </submittedName>
</protein>
<evidence type="ECO:0000313" key="2">
    <source>
        <dbReference type="Proteomes" id="UP000000503"/>
    </source>
</evidence>
<dbReference type="EMBL" id="CP002868">
    <property type="protein sequence ID" value="AEJ18274.1"/>
    <property type="molecule type" value="Genomic_DNA"/>
</dbReference>
<dbReference type="STRING" id="744872.Spica_0105"/>
<dbReference type="Proteomes" id="UP000000503">
    <property type="component" value="Chromosome"/>
</dbReference>
<sequence>MKEEDDFFLDLQSGKAKLPDNKDSLVIANINYID</sequence>
<dbReference type="AlphaFoldDB" id="F8EYB5"/>
<evidence type="ECO:0000313" key="1">
    <source>
        <dbReference type="EMBL" id="AEJ18274.1"/>
    </source>
</evidence>
<dbReference type="KEGG" id="scd:Spica_0105"/>
<accession>F8EYB5</accession>
<proteinExistence type="predicted"/>
<gene>
    <name evidence="1" type="ordered locus">Spica_0105</name>
</gene>
<name>F8EYB5_GRAC1</name>